<dbReference type="VEuPathDB" id="FungiDB:FOMG_18640"/>
<reference evidence="5" key="2">
    <citation type="submission" date="2014-02" db="EMBL/GenBank/DDBJ databases">
        <title>Annotation of the Genome Sequence of Fusarium oxysporum f. sp. melonis 26406.</title>
        <authorList>
            <consortium name="The Broad Institute Genomics Platform"/>
            <person name="Ma L.-J."/>
            <person name="Corby-Kistler H."/>
            <person name="Broz K."/>
            <person name="Gale L.R."/>
            <person name="Jonkers W."/>
            <person name="O'Donnell K."/>
            <person name="Ploetz R."/>
            <person name="Steinberg C."/>
            <person name="Schwartz D.C."/>
            <person name="VanEtten H."/>
            <person name="Zhou S."/>
            <person name="Young S.K."/>
            <person name="Zeng Q."/>
            <person name="Gargeya S."/>
            <person name="Fitzgerald M."/>
            <person name="Abouelleil A."/>
            <person name="Alvarado L."/>
            <person name="Chapman S.B."/>
            <person name="Gainer-Dewar J."/>
            <person name="Goldberg J."/>
            <person name="Griggs A."/>
            <person name="Gujja S."/>
            <person name="Hansen M."/>
            <person name="Howarth C."/>
            <person name="Imamovic A."/>
            <person name="Ireland A."/>
            <person name="Larimer J."/>
            <person name="McCowan C."/>
            <person name="Murphy C."/>
            <person name="Pearson M."/>
            <person name="Poon T.W."/>
            <person name="Priest M."/>
            <person name="Roberts A."/>
            <person name="Saif S."/>
            <person name="Shea T."/>
            <person name="Sykes S."/>
            <person name="Wortman J."/>
            <person name="Nusbaum C."/>
            <person name="Birren B."/>
        </authorList>
    </citation>
    <scope>NUCLEOTIDE SEQUENCE</scope>
    <source>
        <strain evidence="5">26406</strain>
    </source>
</reference>
<dbReference type="EMBL" id="KI980370">
    <property type="protein sequence ID" value="EXK24648.1"/>
    <property type="molecule type" value="Genomic_DNA"/>
</dbReference>
<comment type="cofactor">
    <cofactor evidence="1">
        <name>FMN</name>
        <dbReference type="ChEBI" id="CHEBI:58210"/>
    </cofactor>
</comment>
<evidence type="ECO:0000256" key="3">
    <source>
        <dbReference type="SAM" id="MobiDB-lite"/>
    </source>
</evidence>
<dbReference type="GO" id="GO:0016491">
    <property type="term" value="F:oxidoreductase activity"/>
    <property type="evidence" value="ECO:0007669"/>
    <property type="project" value="UniProtKB-KW"/>
</dbReference>
<name>W9Z8R2_FUSOX</name>
<sequence length="662" mass="72852">MRHGPAETAGRTSRLRTQLDVKKPRGPTLSQTRNWTSFIEAVTADGRALVPDITFKGKGLQKQWFLEEFKQIADWYYITSPNGWTDDIGIEWLERVYLPQTIPADESDARLIILDGHGSHATDEWMATCFLNNVYCCHLPAHCSHGLQPLDNGVFNALKAAYRRELERFASLTDSAPMDKVNFIRAYAKARRVGMTKKNILSGWRVTGNWPIPRAKALRHPEIQQDKPNGSPRVTPEPRPCLDSDDTPQTSRQIRDLGLNKTSKTRRRSNVIAKGFEAHQQTVAAHTLRTASLEEELARLKRGKKRKAVPNPNKRFMTLGETPAGKEPIPEGATRYTPVGVEFTSSSEQEHGADARYAVIGIEKGSLPPLDDICCLNDFEWAAHNVLNSSVYAALSGGAVDETFTTHMLGYNFSLPFFITSCGGGGYLHEDGELNLIKGASNQNILYIASMSASKSQEEIADAAADGQVYFQQFYNRGWDGAKLKSYLDSVEKYGAKAIAFTIDSAGDGDRWRAARWGSITDLPILLKGITTADDAKKAIEHGVDAIYLSNHGGRQLDGAPSGFETALEIFQEAPGVFQQIEVYADGGVRSAGDVLKLLVLGVRAVGVGRSFMYSLVYGTDGVIKAAEILKHELTINAQNLGLGNLGDIDGAYLQRRMFPSL</sequence>
<dbReference type="HOGENOM" id="CLU_414493_0_0_1"/>
<evidence type="ECO:0000256" key="1">
    <source>
        <dbReference type="ARBA" id="ARBA00001917"/>
    </source>
</evidence>
<feature type="region of interest" description="Disordered" evidence="3">
    <location>
        <begin position="215"/>
        <end position="253"/>
    </location>
</feature>
<dbReference type="InterPro" id="IPR000262">
    <property type="entry name" value="FMN-dep_DH"/>
</dbReference>
<dbReference type="InterPro" id="IPR008259">
    <property type="entry name" value="FMN_hydac_DH_AS"/>
</dbReference>
<reference evidence="5" key="1">
    <citation type="submission" date="2012-04" db="EMBL/GenBank/DDBJ databases">
        <title>The Genome Sequence of Fusarium oxysporum melonis.</title>
        <authorList>
            <consortium name="The Broad Institute Genome Sequencing Platform"/>
            <person name="Ma L.-J."/>
            <person name="Gale L.R."/>
            <person name="Schwartz D.C."/>
            <person name="Zhou S."/>
            <person name="Corby-Kistler H."/>
            <person name="Young S.K."/>
            <person name="Zeng Q."/>
            <person name="Gargeya S."/>
            <person name="Fitzgerald M."/>
            <person name="Haas B."/>
            <person name="Abouelleil A."/>
            <person name="Alvarado L."/>
            <person name="Arachchi H.M."/>
            <person name="Berlin A."/>
            <person name="Brown A."/>
            <person name="Chapman S.B."/>
            <person name="Chen Z."/>
            <person name="Dunbar C."/>
            <person name="Freedman E."/>
            <person name="Gearin G."/>
            <person name="Goldberg J."/>
            <person name="Griggs A."/>
            <person name="Gujja S."/>
            <person name="Heiman D."/>
            <person name="Howarth C."/>
            <person name="Larson L."/>
            <person name="Lui A."/>
            <person name="MacDonald P.J.P."/>
            <person name="Montmayeur A."/>
            <person name="Murphy C."/>
            <person name="Neiman D."/>
            <person name="Pearson M."/>
            <person name="Priest M."/>
            <person name="Roberts A."/>
            <person name="Saif S."/>
            <person name="Shea T."/>
            <person name="Shenoy N."/>
            <person name="Sisk P."/>
            <person name="Stolte C."/>
            <person name="Sykes S."/>
            <person name="Wortman J."/>
            <person name="Nusbaum C."/>
            <person name="Birren B."/>
        </authorList>
    </citation>
    <scope>NUCLEOTIDE SEQUENCE</scope>
    <source>
        <strain evidence="5">26406</strain>
    </source>
</reference>
<feature type="domain" description="FMN hydroxy acid dehydrogenase" evidence="4">
    <location>
        <begin position="338"/>
        <end position="659"/>
    </location>
</feature>
<evidence type="ECO:0000256" key="2">
    <source>
        <dbReference type="ARBA" id="ARBA00023002"/>
    </source>
</evidence>
<dbReference type="GO" id="GO:0003676">
    <property type="term" value="F:nucleic acid binding"/>
    <property type="evidence" value="ECO:0007669"/>
    <property type="project" value="InterPro"/>
</dbReference>
<dbReference type="AlphaFoldDB" id="W9Z8R2"/>
<dbReference type="InterPro" id="IPR013785">
    <property type="entry name" value="Aldolase_TIM"/>
</dbReference>
<feature type="region of interest" description="Disordered" evidence="3">
    <location>
        <begin position="303"/>
        <end position="332"/>
    </location>
</feature>
<dbReference type="InterPro" id="IPR037396">
    <property type="entry name" value="FMN_HAD"/>
</dbReference>
<evidence type="ECO:0000259" key="4">
    <source>
        <dbReference type="PROSITE" id="PS51349"/>
    </source>
</evidence>
<dbReference type="SUPFAM" id="SSF51395">
    <property type="entry name" value="FMN-linked oxidoreductases"/>
    <property type="match status" value="1"/>
</dbReference>
<dbReference type="Gene3D" id="3.20.20.70">
    <property type="entry name" value="Aldolase class I"/>
    <property type="match status" value="1"/>
</dbReference>
<dbReference type="Proteomes" id="UP000030703">
    <property type="component" value="Unassembled WGS sequence"/>
</dbReference>
<dbReference type="PANTHER" id="PTHR10578:SF140">
    <property type="entry name" value="FMN HYDROXY ACID DEHYDROGENASE DOMAIN-CONTAINING PROTEIN"/>
    <property type="match status" value="1"/>
</dbReference>
<dbReference type="InterPro" id="IPR004875">
    <property type="entry name" value="DDE_SF_endonuclease_dom"/>
</dbReference>
<organism evidence="5">
    <name type="scientific">Fusarium oxysporum f. sp. melonis 26406</name>
    <dbReference type="NCBI Taxonomy" id="1089452"/>
    <lineage>
        <taxon>Eukaryota</taxon>
        <taxon>Fungi</taxon>
        <taxon>Dikarya</taxon>
        <taxon>Ascomycota</taxon>
        <taxon>Pezizomycotina</taxon>
        <taxon>Sordariomycetes</taxon>
        <taxon>Hypocreomycetidae</taxon>
        <taxon>Hypocreales</taxon>
        <taxon>Nectriaceae</taxon>
        <taxon>Fusarium</taxon>
        <taxon>Fusarium oxysporum species complex</taxon>
    </lineage>
</organism>
<dbReference type="Pfam" id="PF03184">
    <property type="entry name" value="DDE_1"/>
    <property type="match status" value="1"/>
</dbReference>
<evidence type="ECO:0000313" key="5">
    <source>
        <dbReference type="EMBL" id="EXK24648.1"/>
    </source>
</evidence>
<protein>
    <recommendedName>
        <fullName evidence="4">FMN hydroxy acid dehydrogenase domain-containing protein</fullName>
    </recommendedName>
</protein>
<dbReference type="OrthoDB" id="1925334at2759"/>
<gene>
    <name evidence="5" type="ORF">FOMG_18640</name>
</gene>
<dbReference type="PROSITE" id="PS00557">
    <property type="entry name" value="FMN_HYDROXY_ACID_DH_1"/>
    <property type="match status" value="1"/>
</dbReference>
<dbReference type="PROSITE" id="PS51349">
    <property type="entry name" value="FMN_HYDROXY_ACID_DH_2"/>
    <property type="match status" value="1"/>
</dbReference>
<keyword evidence="2" id="KW-0560">Oxidoreductase</keyword>
<dbReference type="Pfam" id="PF01070">
    <property type="entry name" value="FMN_dh"/>
    <property type="match status" value="2"/>
</dbReference>
<proteinExistence type="predicted"/>
<dbReference type="PANTHER" id="PTHR10578">
    <property type="entry name" value="S -2-HYDROXY-ACID OXIDASE-RELATED"/>
    <property type="match status" value="1"/>
</dbReference>
<accession>W9Z8R2</accession>